<keyword evidence="4" id="KW-0112">Calmodulin-binding</keyword>
<dbReference type="InterPro" id="IPR027417">
    <property type="entry name" value="P-loop_NTPase"/>
</dbReference>
<organism evidence="7 8">
    <name type="scientific">Anisodus acutangulus</name>
    <dbReference type="NCBI Taxonomy" id="402998"/>
    <lineage>
        <taxon>Eukaryota</taxon>
        <taxon>Viridiplantae</taxon>
        <taxon>Streptophyta</taxon>
        <taxon>Embryophyta</taxon>
        <taxon>Tracheophyta</taxon>
        <taxon>Spermatophyta</taxon>
        <taxon>Magnoliopsida</taxon>
        <taxon>eudicotyledons</taxon>
        <taxon>Gunneridae</taxon>
        <taxon>Pentapetalae</taxon>
        <taxon>asterids</taxon>
        <taxon>lamiids</taxon>
        <taxon>Solanales</taxon>
        <taxon>Solanaceae</taxon>
        <taxon>Solanoideae</taxon>
        <taxon>Hyoscyameae</taxon>
        <taxon>Anisodus</taxon>
    </lineage>
</organism>
<dbReference type="Pfam" id="PF00612">
    <property type="entry name" value="IQ"/>
    <property type="match status" value="3"/>
</dbReference>
<dbReference type="InterPro" id="IPR000048">
    <property type="entry name" value="IQ_motif_EF-hand-BS"/>
</dbReference>
<comment type="caution">
    <text evidence="7">The sequence shown here is derived from an EMBL/GenBank/DDBJ whole genome shotgun (WGS) entry which is preliminary data.</text>
</comment>
<dbReference type="PROSITE" id="PS50096">
    <property type="entry name" value="IQ"/>
    <property type="match status" value="3"/>
</dbReference>
<dbReference type="AlphaFoldDB" id="A0A9Q1LV55"/>
<protein>
    <submittedName>
        <fullName evidence="7">Uncharacterized protein</fullName>
    </submittedName>
</protein>
<accession>A0A9Q1LV55</accession>
<dbReference type="GO" id="GO:0051295">
    <property type="term" value="P:establishment of meiotic spindle localization"/>
    <property type="evidence" value="ECO:0007669"/>
    <property type="project" value="TreeGrafter"/>
</dbReference>
<dbReference type="OrthoDB" id="683848at2759"/>
<feature type="coiled-coil region" evidence="5">
    <location>
        <begin position="387"/>
        <end position="418"/>
    </location>
</feature>
<evidence type="ECO:0000256" key="1">
    <source>
        <dbReference type="ARBA" id="ARBA00004496"/>
    </source>
</evidence>
<dbReference type="GO" id="GO:0000278">
    <property type="term" value="P:mitotic cell cycle"/>
    <property type="evidence" value="ECO:0007669"/>
    <property type="project" value="TreeGrafter"/>
</dbReference>
<proteinExistence type="predicted"/>
<keyword evidence="2" id="KW-0963">Cytoplasm</keyword>
<keyword evidence="8" id="KW-1185">Reference proteome</keyword>
<dbReference type="Proteomes" id="UP001152561">
    <property type="component" value="Unassembled WGS sequence"/>
</dbReference>
<dbReference type="PANTHER" id="PTHR22706:SF1">
    <property type="entry name" value="ASSEMBLY FACTOR FOR SPINDLE MICROTUBULES"/>
    <property type="match status" value="1"/>
</dbReference>
<dbReference type="PANTHER" id="PTHR22706">
    <property type="entry name" value="ASSEMBLY FACTOR FOR SPINDLE MICROTUBULES"/>
    <property type="match status" value="1"/>
</dbReference>
<reference evidence="8" key="1">
    <citation type="journal article" date="2023" name="Proc. Natl. Acad. Sci. U.S.A.">
        <title>Genomic and structural basis for evolution of tropane alkaloid biosynthesis.</title>
        <authorList>
            <person name="Wanga Y.-J."/>
            <person name="Taina T."/>
            <person name="Yua J.-Y."/>
            <person name="Lia J."/>
            <person name="Xua B."/>
            <person name="Chenc J."/>
            <person name="D'Auriad J.C."/>
            <person name="Huanga J.-P."/>
            <person name="Huanga S.-X."/>
        </authorList>
    </citation>
    <scope>NUCLEOTIDE SEQUENCE [LARGE SCALE GENOMIC DNA]</scope>
    <source>
        <strain evidence="8">cv. KIB-2019</strain>
    </source>
</reference>
<keyword evidence="5" id="KW-0175">Coiled coil</keyword>
<comment type="subcellular location">
    <subcellularLocation>
        <location evidence="1">Cytoplasm</location>
    </subcellularLocation>
</comment>
<dbReference type="GO" id="GO:0000922">
    <property type="term" value="C:spindle pole"/>
    <property type="evidence" value="ECO:0007669"/>
    <property type="project" value="TreeGrafter"/>
</dbReference>
<evidence type="ECO:0000256" key="5">
    <source>
        <dbReference type="SAM" id="Coils"/>
    </source>
</evidence>
<evidence type="ECO:0000313" key="7">
    <source>
        <dbReference type="EMBL" id="KAJ8545586.1"/>
    </source>
</evidence>
<keyword evidence="3" id="KW-0677">Repeat</keyword>
<dbReference type="SUPFAM" id="SSF52540">
    <property type="entry name" value="P-loop containing nucleoside triphosphate hydrolases"/>
    <property type="match status" value="1"/>
</dbReference>
<evidence type="ECO:0000256" key="4">
    <source>
        <dbReference type="ARBA" id="ARBA00022860"/>
    </source>
</evidence>
<feature type="coiled-coil region" evidence="5">
    <location>
        <begin position="224"/>
        <end position="272"/>
    </location>
</feature>
<evidence type="ECO:0000256" key="3">
    <source>
        <dbReference type="ARBA" id="ARBA00022737"/>
    </source>
</evidence>
<dbReference type="EMBL" id="JAJAGQ010000013">
    <property type="protein sequence ID" value="KAJ8545586.1"/>
    <property type="molecule type" value="Genomic_DNA"/>
</dbReference>
<evidence type="ECO:0000313" key="8">
    <source>
        <dbReference type="Proteomes" id="UP001152561"/>
    </source>
</evidence>
<name>A0A9Q1LV55_9SOLA</name>
<dbReference type="Gene3D" id="1.20.5.190">
    <property type="match status" value="2"/>
</dbReference>
<dbReference type="InterPro" id="IPR051185">
    <property type="entry name" value="ASPM"/>
</dbReference>
<evidence type="ECO:0000256" key="6">
    <source>
        <dbReference type="SAM" id="MobiDB-lite"/>
    </source>
</evidence>
<dbReference type="SMART" id="SM00015">
    <property type="entry name" value="IQ"/>
    <property type="match status" value="3"/>
</dbReference>
<dbReference type="GO" id="GO:0005737">
    <property type="term" value="C:cytoplasm"/>
    <property type="evidence" value="ECO:0007669"/>
    <property type="project" value="UniProtKB-SubCell"/>
</dbReference>
<evidence type="ECO:0000256" key="2">
    <source>
        <dbReference type="ARBA" id="ARBA00022490"/>
    </source>
</evidence>
<gene>
    <name evidence="7" type="ORF">K7X08_018169</name>
</gene>
<sequence>MSSVMVTTYQMRSLSTLEFMLEELQQEEKTNDLPPPLPVRPVTKARLPKGRRKLTPFGQEKRNVEDIRVQEDALSQVEWKEAFVDQWSTSAERDSAAMPDKICLTVDLREGSNFSGVVRIQRCFRGYQARRYYHELKTGAVALQSFVRGEMARKYYQGLARRVTAIIIIQKHRKERHHKRIERQRTAAICLQSVIRGWLTRKNFREKNDLNKKEQETKVPRSVLLDLQRHILRTEAALERKKEENAALRLHIQHYNKKWNQYESKMKAMEKMWQDQLTSIQISLAAEREKHDDEKTKGELRLLILQDQDRNVDNGFQRTTSLRRSALNLSNEVHDTQPQPSGRSNPKNQCNNNHHVMDMVDHYQNIVVHDKCKSGEEASTLRSNDDLQKLKVRFEAWKKDYKNKLREAKATIKQLGNSERGKGSKIWLQTSSLWDFTGSVKKLVISGYWQRENEESDDGDDYDDWDLVIEARYVTSLEIMGCFYKKKTIVLRNVHALVDAKLNFYRKTDDYDGDENDFRIDENMLKDLRVSLQHVEKLAVGTWCLQVLTVLEIRNLSCPRMRCKYLTLNTRLRKWELPGIAILLQSCPQVEILNINTETLFEEYHFGWVFKDSNDFTGENYWISRPCWVLHLKTLRIDGAGIYDHYYF</sequence>
<feature type="region of interest" description="Disordered" evidence="6">
    <location>
        <begin position="329"/>
        <end position="349"/>
    </location>
</feature>
<dbReference type="GO" id="GO:0005516">
    <property type="term" value="F:calmodulin binding"/>
    <property type="evidence" value="ECO:0007669"/>
    <property type="project" value="UniProtKB-KW"/>
</dbReference>
<dbReference type="GO" id="GO:0007051">
    <property type="term" value="P:spindle organization"/>
    <property type="evidence" value="ECO:0007669"/>
    <property type="project" value="TreeGrafter"/>
</dbReference>